<reference evidence="5" key="2">
    <citation type="submission" date="2025-09" db="UniProtKB">
        <authorList>
            <consortium name="Ensembl"/>
        </authorList>
    </citation>
    <scope>IDENTIFICATION</scope>
</reference>
<dbReference type="InterPro" id="IPR003599">
    <property type="entry name" value="Ig_sub"/>
</dbReference>
<evidence type="ECO:0000256" key="1">
    <source>
        <dbReference type="ARBA" id="ARBA00022729"/>
    </source>
</evidence>
<evidence type="ECO:0000259" key="4">
    <source>
        <dbReference type="PROSITE" id="PS50835"/>
    </source>
</evidence>
<dbReference type="GO" id="GO:0007166">
    <property type="term" value="P:cell surface receptor signaling pathway"/>
    <property type="evidence" value="ECO:0007669"/>
    <property type="project" value="TreeGrafter"/>
</dbReference>
<dbReference type="PANTHER" id="PTHR11481">
    <property type="entry name" value="IMMUNOGLOBULIN FC RECEPTOR"/>
    <property type="match status" value="1"/>
</dbReference>
<dbReference type="SMART" id="SM00408">
    <property type="entry name" value="IGc2"/>
    <property type="match status" value="2"/>
</dbReference>
<dbReference type="GO" id="GO:0009897">
    <property type="term" value="C:external side of plasma membrane"/>
    <property type="evidence" value="ECO:0007669"/>
    <property type="project" value="TreeGrafter"/>
</dbReference>
<evidence type="ECO:0000313" key="6">
    <source>
        <dbReference type="Proteomes" id="UP000694541"/>
    </source>
</evidence>
<keyword evidence="1" id="KW-0732">Signal</keyword>
<protein>
    <recommendedName>
        <fullName evidence="4">Ig-like domain-containing protein</fullName>
    </recommendedName>
</protein>
<dbReference type="SMART" id="SM00409">
    <property type="entry name" value="IG"/>
    <property type="match status" value="2"/>
</dbReference>
<dbReference type="InterPro" id="IPR003598">
    <property type="entry name" value="Ig_sub2"/>
</dbReference>
<dbReference type="Gene3D" id="2.60.40.10">
    <property type="entry name" value="Immunoglobulins"/>
    <property type="match status" value="3"/>
</dbReference>
<evidence type="ECO:0000313" key="5">
    <source>
        <dbReference type="Ensembl" id="ENSANIP00000009506.1"/>
    </source>
</evidence>
<reference evidence="5" key="1">
    <citation type="submission" date="2025-08" db="UniProtKB">
        <authorList>
            <consortium name="Ensembl"/>
        </authorList>
    </citation>
    <scope>IDENTIFICATION</scope>
</reference>
<feature type="domain" description="Ig-like" evidence="4">
    <location>
        <begin position="232"/>
        <end position="317"/>
    </location>
</feature>
<dbReference type="GO" id="GO:0006955">
    <property type="term" value="P:immune response"/>
    <property type="evidence" value="ECO:0007669"/>
    <property type="project" value="TreeGrafter"/>
</dbReference>
<accession>A0A8B9RTJ5</accession>
<dbReference type="Pfam" id="PF13895">
    <property type="entry name" value="Ig_2"/>
    <property type="match status" value="2"/>
</dbReference>
<proteinExistence type="predicted"/>
<dbReference type="InterPro" id="IPR036179">
    <property type="entry name" value="Ig-like_dom_sf"/>
</dbReference>
<keyword evidence="2" id="KW-1015">Disulfide bond</keyword>
<name>A0A8B9RTJ5_9AVES</name>
<organism evidence="5 6">
    <name type="scientific">Accipiter nisus</name>
    <name type="common">Eurasian sparrowhawk</name>
    <dbReference type="NCBI Taxonomy" id="211598"/>
    <lineage>
        <taxon>Eukaryota</taxon>
        <taxon>Metazoa</taxon>
        <taxon>Chordata</taxon>
        <taxon>Craniata</taxon>
        <taxon>Vertebrata</taxon>
        <taxon>Euteleostomi</taxon>
        <taxon>Archelosauria</taxon>
        <taxon>Archosauria</taxon>
        <taxon>Dinosauria</taxon>
        <taxon>Saurischia</taxon>
        <taxon>Theropoda</taxon>
        <taxon>Coelurosauria</taxon>
        <taxon>Aves</taxon>
        <taxon>Neognathae</taxon>
        <taxon>Neoaves</taxon>
        <taxon>Telluraves</taxon>
        <taxon>Accipitrimorphae</taxon>
        <taxon>Accipitriformes</taxon>
        <taxon>Accipitridae</taxon>
        <taxon>Accipitrinae</taxon>
        <taxon>Accipiter</taxon>
    </lineage>
</organism>
<keyword evidence="6" id="KW-1185">Reference proteome</keyword>
<dbReference type="Proteomes" id="UP000694541">
    <property type="component" value="Unplaced"/>
</dbReference>
<dbReference type="InterPro" id="IPR050488">
    <property type="entry name" value="Ig_Fc_receptor"/>
</dbReference>
<sequence length="471" mass="50229">MLDPPWTPVFLSEKVTLTCQGSGAPGPTDWYVNEQLTGKARSNHIHITRDTPGSYSLRCRSPGAGLSPSITLGFSNGEGWHGCPCPGTCRSHKGSGWEPILCTLAASPAHHWVHPRAHQCILPTSRIPVHQPPLPSLADWLALQVPARVLLEGDVLPLRCRGWKDMHVTQVRFFHERKVLGGLSQGTELLLPSLQLHHSGRYHCQASVGPVLPRWQESALVTVAVQELFTVPVLRLEGPAEPHEGTPVALGCLSHLSPLRPLTRLQHLFYQDDVVVGGPQGSPQLQLPAVGLSHSGNYSCEVQTETASVRKRSTPVTITVRSECAGGMGAYQGPAAIPGSPHPSPGPPTPPGSGPLGDTAKTGRAAAGHRWDYDHIPPRPRSRMGVQPPRVRADLGLSLLCPQPWPWGSACPSCSCLWSLLPWAGTSGAGAVQVSRPQQGAGDQVCGPRWGKSPPHGLGGGQWGCTLHPSS</sequence>
<dbReference type="PANTHER" id="PTHR11481:SF64">
    <property type="entry name" value="FC RECEPTOR-LIKE PROTEIN 4"/>
    <property type="match status" value="1"/>
</dbReference>
<dbReference type="InterPro" id="IPR007110">
    <property type="entry name" value="Ig-like_dom"/>
</dbReference>
<feature type="compositionally biased region" description="Pro residues" evidence="3">
    <location>
        <begin position="340"/>
        <end position="353"/>
    </location>
</feature>
<dbReference type="Ensembl" id="ENSANIT00000009832.1">
    <property type="protein sequence ID" value="ENSANIP00000009506.1"/>
    <property type="gene ID" value="ENSANIG00000006398.1"/>
</dbReference>
<dbReference type="PROSITE" id="PS50835">
    <property type="entry name" value="IG_LIKE"/>
    <property type="match status" value="1"/>
</dbReference>
<dbReference type="SUPFAM" id="SSF48726">
    <property type="entry name" value="Immunoglobulin"/>
    <property type="match status" value="3"/>
</dbReference>
<evidence type="ECO:0000256" key="2">
    <source>
        <dbReference type="ARBA" id="ARBA00023157"/>
    </source>
</evidence>
<dbReference type="AlphaFoldDB" id="A0A8B9RTJ5"/>
<feature type="region of interest" description="Disordered" evidence="3">
    <location>
        <begin position="329"/>
        <end position="387"/>
    </location>
</feature>
<evidence type="ECO:0000256" key="3">
    <source>
        <dbReference type="SAM" id="MobiDB-lite"/>
    </source>
</evidence>
<dbReference type="InterPro" id="IPR013783">
    <property type="entry name" value="Ig-like_fold"/>
</dbReference>
<dbReference type="GO" id="GO:0004888">
    <property type="term" value="F:transmembrane signaling receptor activity"/>
    <property type="evidence" value="ECO:0007669"/>
    <property type="project" value="TreeGrafter"/>
</dbReference>